<dbReference type="InterPro" id="IPR002347">
    <property type="entry name" value="SDR_fam"/>
</dbReference>
<dbReference type="SUPFAM" id="SSF51735">
    <property type="entry name" value="NAD(P)-binding Rossmann-fold domains"/>
    <property type="match status" value="1"/>
</dbReference>
<dbReference type="InterPro" id="IPR036291">
    <property type="entry name" value="NAD(P)-bd_dom_sf"/>
</dbReference>
<gene>
    <name evidence="1" type="ORF">TCMB3V08_LOCUS4849</name>
</gene>
<sequence>MVKRAVLAANWTIDDVEVECTRTEIRNLELLVMGCLVHCKSSAFDYAATEAGIVFSVPSVMLCLGIVFSVPSVTSCDPTWNNNTQGIGKVELEEVNPHLRGGRVENHLGKTTPVHPTEIRTSISPSSAVELNTTHALANYATEVGLWAVVNTAGLCCRGRLEQQDNAYWDTTLKHNVIGTLRTARTFLPLLRNKKGRLLTVGMDVSRPDAAAQSGLVAYTAARYAVEGASVALRQEIAAQDVRVITLHPEGLSTEKLFGVPSIGNTINQDTVVELGLSNNKYVEYDVSVLPTQAIRAIEEALLSKTPQDSYRLLPQTGLKSLAFSLRGVPEKLMCVNTKKRHT</sequence>
<dbReference type="GO" id="GO:0008202">
    <property type="term" value="P:steroid metabolic process"/>
    <property type="evidence" value="ECO:0007669"/>
    <property type="project" value="TreeGrafter"/>
</dbReference>
<protein>
    <submittedName>
        <fullName evidence="1">(California timema) hypothetical protein</fullName>
    </submittedName>
</protein>
<accession>A0A7R9J488</accession>
<evidence type="ECO:0000313" key="1">
    <source>
        <dbReference type="EMBL" id="CAD7572196.1"/>
    </source>
</evidence>
<organism evidence="1">
    <name type="scientific">Timema californicum</name>
    <name type="common">California timema</name>
    <name type="synonym">Walking stick</name>
    <dbReference type="NCBI Taxonomy" id="61474"/>
    <lineage>
        <taxon>Eukaryota</taxon>
        <taxon>Metazoa</taxon>
        <taxon>Ecdysozoa</taxon>
        <taxon>Arthropoda</taxon>
        <taxon>Hexapoda</taxon>
        <taxon>Insecta</taxon>
        <taxon>Pterygota</taxon>
        <taxon>Neoptera</taxon>
        <taxon>Polyneoptera</taxon>
        <taxon>Phasmatodea</taxon>
        <taxon>Timematodea</taxon>
        <taxon>Timematoidea</taxon>
        <taxon>Timematidae</taxon>
        <taxon>Timema</taxon>
    </lineage>
</organism>
<dbReference type="PANTHER" id="PTHR43313:SF36">
    <property type="entry name" value="D-BETA-HYDROXYBUTYRATE DEHYDROGENASE, MITOCHONDRIAL"/>
    <property type="match status" value="1"/>
</dbReference>
<dbReference type="Gene3D" id="3.40.50.720">
    <property type="entry name" value="NAD(P)-binding Rossmann-like Domain"/>
    <property type="match status" value="1"/>
</dbReference>
<dbReference type="EMBL" id="OE180882">
    <property type="protein sequence ID" value="CAD7572196.1"/>
    <property type="molecule type" value="Genomic_DNA"/>
</dbReference>
<dbReference type="GO" id="GO:0016491">
    <property type="term" value="F:oxidoreductase activity"/>
    <property type="evidence" value="ECO:0007669"/>
    <property type="project" value="TreeGrafter"/>
</dbReference>
<dbReference type="PANTHER" id="PTHR43313">
    <property type="entry name" value="SHORT-CHAIN DEHYDROGENASE/REDUCTASE FAMILY 9C"/>
    <property type="match status" value="1"/>
</dbReference>
<dbReference type="Pfam" id="PF00106">
    <property type="entry name" value="adh_short"/>
    <property type="match status" value="1"/>
</dbReference>
<reference evidence="1" key="1">
    <citation type="submission" date="2020-11" db="EMBL/GenBank/DDBJ databases">
        <authorList>
            <person name="Tran Van P."/>
        </authorList>
    </citation>
    <scope>NUCLEOTIDE SEQUENCE</scope>
</reference>
<name>A0A7R9J488_TIMCA</name>
<proteinExistence type="predicted"/>
<dbReference type="AlphaFoldDB" id="A0A7R9J488"/>